<accession>A0A0E9VQD8</accession>
<organism evidence="1">
    <name type="scientific">Anguilla anguilla</name>
    <name type="common">European freshwater eel</name>
    <name type="synonym">Muraena anguilla</name>
    <dbReference type="NCBI Taxonomy" id="7936"/>
    <lineage>
        <taxon>Eukaryota</taxon>
        <taxon>Metazoa</taxon>
        <taxon>Chordata</taxon>
        <taxon>Craniata</taxon>
        <taxon>Vertebrata</taxon>
        <taxon>Euteleostomi</taxon>
        <taxon>Actinopterygii</taxon>
        <taxon>Neopterygii</taxon>
        <taxon>Teleostei</taxon>
        <taxon>Anguilliformes</taxon>
        <taxon>Anguillidae</taxon>
        <taxon>Anguilla</taxon>
    </lineage>
</organism>
<name>A0A0E9VQD8_ANGAN</name>
<dbReference type="EMBL" id="GBXM01028331">
    <property type="protein sequence ID" value="JAH80246.1"/>
    <property type="molecule type" value="Transcribed_RNA"/>
</dbReference>
<reference evidence="1" key="1">
    <citation type="submission" date="2014-11" db="EMBL/GenBank/DDBJ databases">
        <authorList>
            <person name="Amaro Gonzalez C."/>
        </authorList>
    </citation>
    <scope>NUCLEOTIDE SEQUENCE</scope>
</reference>
<reference evidence="1" key="2">
    <citation type="journal article" date="2015" name="Fish Shellfish Immunol.">
        <title>Early steps in the European eel (Anguilla anguilla)-Vibrio vulnificus interaction in the gills: Role of the RtxA13 toxin.</title>
        <authorList>
            <person name="Callol A."/>
            <person name="Pajuelo D."/>
            <person name="Ebbesson L."/>
            <person name="Teles M."/>
            <person name="MacKenzie S."/>
            <person name="Amaro C."/>
        </authorList>
    </citation>
    <scope>NUCLEOTIDE SEQUENCE</scope>
</reference>
<dbReference type="AlphaFoldDB" id="A0A0E9VQD8"/>
<evidence type="ECO:0000313" key="1">
    <source>
        <dbReference type="EMBL" id="JAH80246.1"/>
    </source>
</evidence>
<sequence>MVTGFTGKCTKSNEYTSAAVVLVHGWSSRSLTELTVPYRVERVELLKVRLCNGTISVLVLL</sequence>
<proteinExistence type="predicted"/>
<protein>
    <submittedName>
        <fullName evidence="1">Uncharacterized protein</fullName>
    </submittedName>
</protein>